<dbReference type="PROSITE" id="PS50893">
    <property type="entry name" value="ABC_TRANSPORTER_2"/>
    <property type="match status" value="1"/>
</dbReference>
<accession>A0ABU0DXZ8</accession>
<name>A0ABU0DXZ8_9FIRM</name>
<dbReference type="InterPro" id="IPR027417">
    <property type="entry name" value="P-loop_NTPase"/>
</dbReference>
<proteinExistence type="predicted"/>
<dbReference type="SUPFAM" id="SSF52540">
    <property type="entry name" value="P-loop containing nucleoside triphosphate hydrolases"/>
    <property type="match status" value="1"/>
</dbReference>
<keyword evidence="6" id="KW-1185">Reference proteome</keyword>
<evidence type="ECO:0000256" key="1">
    <source>
        <dbReference type="ARBA" id="ARBA00022448"/>
    </source>
</evidence>
<evidence type="ECO:0000313" key="5">
    <source>
        <dbReference type="EMBL" id="MDQ0359515.1"/>
    </source>
</evidence>
<dbReference type="PANTHER" id="PTHR43166:SF37">
    <property type="entry name" value="ARGININE TRANSPORT ATP-BINDING PROTEIN ARTM"/>
    <property type="match status" value="1"/>
</dbReference>
<evidence type="ECO:0000256" key="3">
    <source>
        <dbReference type="ARBA" id="ARBA00022840"/>
    </source>
</evidence>
<gene>
    <name evidence="5" type="ORF">J2S15_000246</name>
</gene>
<dbReference type="Proteomes" id="UP001230220">
    <property type="component" value="Unassembled WGS sequence"/>
</dbReference>
<dbReference type="InterPro" id="IPR050086">
    <property type="entry name" value="MetN_ABC_transporter-like"/>
</dbReference>
<keyword evidence="2" id="KW-0547">Nucleotide-binding</keyword>
<dbReference type="PANTHER" id="PTHR43166">
    <property type="entry name" value="AMINO ACID IMPORT ATP-BINDING PROTEIN"/>
    <property type="match status" value="1"/>
</dbReference>
<dbReference type="CDD" id="cd03262">
    <property type="entry name" value="ABC_HisP_GlnQ"/>
    <property type="match status" value="1"/>
</dbReference>
<reference evidence="5 6" key="1">
    <citation type="submission" date="2023-07" db="EMBL/GenBank/DDBJ databases">
        <title>Genomic Encyclopedia of Type Strains, Phase IV (KMG-IV): sequencing the most valuable type-strain genomes for metagenomic binning, comparative biology and taxonomic classification.</title>
        <authorList>
            <person name="Goeker M."/>
        </authorList>
    </citation>
    <scope>NUCLEOTIDE SEQUENCE [LARGE SCALE GENOMIC DNA]</scope>
    <source>
        <strain evidence="5 6">DSM 16784</strain>
    </source>
</reference>
<dbReference type="EMBL" id="JAUSUR010000001">
    <property type="protein sequence ID" value="MDQ0359515.1"/>
    <property type="molecule type" value="Genomic_DNA"/>
</dbReference>
<dbReference type="Gene3D" id="3.40.50.300">
    <property type="entry name" value="P-loop containing nucleotide triphosphate hydrolases"/>
    <property type="match status" value="1"/>
</dbReference>
<evidence type="ECO:0000259" key="4">
    <source>
        <dbReference type="PROSITE" id="PS50893"/>
    </source>
</evidence>
<dbReference type="GO" id="GO:0005524">
    <property type="term" value="F:ATP binding"/>
    <property type="evidence" value="ECO:0007669"/>
    <property type="project" value="UniProtKB-KW"/>
</dbReference>
<dbReference type="Pfam" id="PF00005">
    <property type="entry name" value="ABC_tran"/>
    <property type="match status" value="1"/>
</dbReference>
<organism evidence="5 6">
    <name type="scientific">Breznakia pachnodae</name>
    <dbReference type="NCBI Taxonomy" id="265178"/>
    <lineage>
        <taxon>Bacteria</taxon>
        <taxon>Bacillati</taxon>
        <taxon>Bacillota</taxon>
        <taxon>Erysipelotrichia</taxon>
        <taxon>Erysipelotrichales</taxon>
        <taxon>Erysipelotrichaceae</taxon>
        <taxon>Breznakia</taxon>
    </lineage>
</organism>
<sequence>MIKVEHLYKEYSSNVKVLFDINFTFEDGKTYAIIGSSGGGKSTFIRCLNMLEVPTEGSIYLDNIKVNDPKTKLENVREKMGMVFQNFNLFEHMRALDNVTYALKKVKKMSKEEADAKGTKLLQEVGLGHRLDAYPHQMSGGEKQRCAIARALAMNPEVLLFDEPTSALDPEMTSEVLRVLQKLSHTGMTMIVVTHEMNFAKEVADYVIYMDKGKIEECSPSKEFFEQPKSERAKAFLANMI</sequence>
<dbReference type="PIRSF" id="PIRSF039085">
    <property type="entry name" value="ABC_ATPase_HisP"/>
    <property type="match status" value="1"/>
</dbReference>
<comment type="caution">
    <text evidence="5">The sequence shown here is derived from an EMBL/GenBank/DDBJ whole genome shotgun (WGS) entry which is preliminary data.</text>
</comment>
<keyword evidence="3 5" id="KW-0067">ATP-binding</keyword>
<evidence type="ECO:0000256" key="2">
    <source>
        <dbReference type="ARBA" id="ARBA00022741"/>
    </source>
</evidence>
<dbReference type="InterPro" id="IPR003593">
    <property type="entry name" value="AAA+_ATPase"/>
</dbReference>
<keyword evidence="1" id="KW-0813">Transport</keyword>
<protein>
    <submittedName>
        <fullName evidence="5">Polar amino acid transport system ATP-binding protein</fullName>
    </submittedName>
</protein>
<evidence type="ECO:0000313" key="6">
    <source>
        <dbReference type="Proteomes" id="UP001230220"/>
    </source>
</evidence>
<dbReference type="SMART" id="SM00382">
    <property type="entry name" value="AAA"/>
    <property type="match status" value="1"/>
</dbReference>
<dbReference type="RefSeq" id="WP_307404690.1">
    <property type="nucleotide sequence ID" value="NZ_JAUSUR010000001.1"/>
</dbReference>
<dbReference type="InterPro" id="IPR030679">
    <property type="entry name" value="ABC_ATPase_HisP-typ"/>
</dbReference>
<dbReference type="InterPro" id="IPR003439">
    <property type="entry name" value="ABC_transporter-like_ATP-bd"/>
</dbReference>
<feature type="domain" description="ABC transporter" evidence="4">
    <location>
        <begin position="2"/>
        <end position="237"/>
    </location>
</feature>